<dbReference type="InterPro" id="IPR036779">
    <property type="entry name" value="LysM_dom_sf"/>
</dbReference>
<protein>
    <recommendedName>
        <fullName evidence="4">LysM domain-containing protein</fullName>
    </recommendedName>
</protein>
<dbReference type="Proteomes" id="UP000233781">
    <property type="component" value="Unassembled WGS sequence"/>
</dbReference>
<accession>A0A2N3YFY8</accession>
<keyword evidence="3" id="KW-1185">Reference proteome</keyword>
<organism evidence="2 3">
    <name type="scientific">Phycicoccus duodecadis</name>
    <dbReference type="NCBI Taxonomy" id="173053"/>
    <lineage>
        <taxon>Bacteria</taxon>
        <taxon>Bacillati</taxon>
        <taxon>Actinomycetota</taxon>
        <taxon>Actinomycetes</taxon>
        <taxon>Micrococcales</taxon>
        <taxon>Intrasporangiaceae</taxon>
        <taxon>Phycicoccus</taxon>
    </lineage>
</organism>
<reference evidence="2 3" key="1">
    <citation type="submission" date="2017-12" db="EMBL/GenBank/DDBJ databases">
        <title>Sequencing the genomes of 1000 Actinobacteria strains.</title>
        <authorList>
            <person name="Klenk H.-P."/>
        </authorList>
    </citation>
    <scope>NUCLEOTIDE SEQUENCE [LARGE SCALE GENOMIC DNA]</scope>
    <source>
        <strain evidence="2 3">DSM 12806</strain>
    </source>
</reference>
<keyword evidence="1" id="KW-0472">Membrane</keyword>
<dbReference type="AlphaFoldDB" id="A0A2N3YFY8"/>
<dbReference type="Gene3D" id="3.10.350.10">
    <property type="entry name" value="LysM domain"/>
    <property type="match status" value="1"/>
</dbReference>
<name>A0A2N3YFY8_9MICO</name>
<evidence type="ECO:0000313" key="2">
    <source>
        <dbReference type="EMBL" id="PKW25758.1"/>
    </source>
</evidence>
<proteinExistence type="predicted"/>
<comment type="caution">
    <text evidence="2">The sequence shown here is derived from an EMBL/GenBank/DDBJ whole genome shotgun (WGS) entry which is preliminary data.</text>
</comment>
<gene>
    <name evidence="2" type="ORF">ATL31_0558</name>
</gene>
<evidence type="ECO:0000313" key="3">
    <source>
        <dbReference type="Proteomes" id="UP000233781"/>
    </source>
</evidence>
<evidence type="ECO:0008006" key="4">
    <source>
        <dbReference type="Google" id="ProtNLM"/>
    </source>
</evidence>
<sequence>MSAIAWEPTEGFVHPLPQGPRLVVVRGGAGPAAGVSEGGVSEGGVSEGLRLTARGRLALLVLAALVVAAVLGFGGVGDAGAVTAEHAVTVGAGQTLSEVAAAELPGLSVSQGVLAIQLANRLSTAQVSAGQRLVIPRG</sequence>
<keyword evidence="1" id="KW-1133">Transmembrane helix</keyword>
<keyword evidence="1" id="KW-0812">Transmembrane</keyword>
<dbReference type="EMBL" id="PJNE01000001">
    <property type="protein sequence ID" value="PKW25758.1"/>
    <property type="molecule type" value="Genomic_DNA"/>
</dbReference>
<feature type="transmembrane region" description="Helical" evidence="1">
    <location>
        <begin position="57"/>
        <end position="76"/>
    </location>
</feature>
<evidence type="ECO:0000256" key="1">
    <source>
        <dbReference type="SAM" id="Phobius"/>
    </source>
</evidence>